<dbReference type="Proteomes" id="UP001189429">
    <property type="component" value="Unassembled WGS sequence"/>
</dbReference>
<feature type="region of interest" description="Disordered" evidence="1">
    <location>
        <begin position="163"/>
        <end position="203"/>
    </location>
</feature>
<name>A0ABN9T949_9DINO</name>
<evidence type="ECO:0000256" key="1">
    <source>
        <dbReference type="SAM" id="MobiDB-lite"/>
    </source>
</evidence>
<gene>
    <name evidence="2" type="ORF">PCOR1329_LOCUS36806</name>
</gene>
<protein>
    <submittedName>
        <fullName evidence="2">Uncharacterized protein</fullName>
    </submittedName>
</protein>
<accession>A0ABN9T949</accession>
<feature type="non-terminal residue" evidence="2">
    <location>
        <position position="332"/>
    </location>
</feature>
<feature type="compositionally biased region" description="Low complexity" evidence="1">
    <location>
        <begin position="252"/>
        <end position="272"/>
    </location>
</feature>
<feature type="region of interest" description="Disordered" evidence="1">
    <location>
        <begin position="249"/>
        <end position="332"/>
    </location>
</feature>
<organism evidence="2 3">
    <name type="scientific">Prorocentrum cordatum</name>
    <dbReference type="NCBI Taxonomy" id="2364126"/>
    <lineage>
        <taxon>Eukaryota</taxon>
        <taxon>Sar</taxon>
        <taxon>Alveolata</taxon>
        <taxon>Dinophyceae</taxon>
        <taxon>Prorocentrales</taxon>
        <taxon>Prorocentraceae</taxon>
        <taxon>Prorocentrum</taxon>
    </lineage>
</organism>
<feature type="compositionally biased region" description="Basic and acidic residues" evidence="1">
    <location>
        <begin position="15"/>
        <end position="36"/>
    </location>
</feature>
<sequence>MGRSHSRHRAPRPRSSSDPRPRDRGARDLLQDDLQRRRERRSRSRERRGVGSELAVRGAKGPREKLGRTAGFDAAVPITDSVAVSHRLAQINAERALIQAPFTENPEVEAFLAQHTLEPHAIARLRSLPADQAKMVMDVSLDRARNKTAVILSRVKYLSTGCMNPAGISQPSREERSGGGGGGQGSGLIALLPRPNAPPQPGLAKMDEMAQRVNQDLVKAEGEKLVGGDGARGSAVKDGAMEEEDMAIEDLAGPPGAGASAGAASSGASSTGRHGGGMPIPRPFASNPFHRKPSPPRANDAERREHAPPAVDDQLSRPILGDHARPPGAPPG</sequence>
<feature type="compositionally biased region" description="Basic residues" evidence="1">
    <location>
        <begin position="1"/>
        <end position="12"/>
    </location>
</feature>
<dbReference type="EMBL" id="CAUYUJ010014472">
    <property type="protein sequence ID" value="CAK0841645.1"/>
    <property type="molecule type" value="Genomic_DNA"/>
</dbReference>
<evidence type="ECO:0000313" key="2">
    <source>
        <dbReference type="EMBL" id="CAK0841645.1"/>
    </source>
</evidence>
<feature type="region of interest" description="Disordered" evidence="1">
    <location>
        <begin position="1"/>
        <end position="65"/>
    </location>
</feature>
<feature type="compositionally biased region" description="Basic residues" evidence="1">
    <location>
        <begin position="37"/>
        <end position="46"/>
    </location>
</feature>
<keyword evidence="3" id="KW-1185">Reference proteome</keyword>
<comment type="caution">
    <text evidence="2">The sequence shown here is derived from an EMBL/GenBank/DDBJ whole genome shotgun (WGS) entry which is preliminary data.</text>
</comment>
<proteinExistence type="predicted"/>
<dbReference type="EMBL" id="CAUYUJ010014472">
    <property type="protein sequence ID" value="CAK0841644.1"/>
    <property type="molecule type" value="Genomic_DNA"/>
</dbReference>
<reference evidence="2" key="1">
    <citation type="submission" date="2023-10" db="EMBL/GenBank/DDBJ databases">
        <authorList>
            <person name="Chen Y."/>
            <person name="Shah S."/>
            <person name="Dougan E. K."/>
            <person name="Thang M."/>
            <person name="Chan C."/>
        </authorList>
    </citation>
    <scope>NUCLEOTIDE SEQUENCE [LARGE SCALE GENOMIC DNA]</scope>
</reference>
<evidence type="ECO:0000313" key="3">
    <source>
        <dbReference type="Proteomes" id="UP001189429"/>
    </source>
</evidence>